<dbReference type="EMBL" id="LXQA010205610">
    <property type="protein sequence ID" value="MCI33587.1"/>
    <property type="molecule type" value="Genomic_DNA"/>
</dbReference>
<sequence>IEPDYARHEKLLATVEIGVRMISTSAQNDALQGGGGDAGRSFFEVKMERKPFIRWWEERKHCSN</sequence>
<proteinExistence type="predicted"/>
<accession>A0A392RBL9</accession>
<reference evidence="1 2" key="1">
    <citation type="journal article" date="2018" name="Front. Plant Sci.">
        <title>Red Clover (Trifolium pratense) and Zigzag Clover (T. medium) - A Picture of Genomic Similarities and Differences.</title>
        <authorList>
            <person name="Dluhosova J."/>
            <person name="Istvanek J."/>
            <person name="Nedelnik J."/>
            <person name="Repkova J."/>
        </authorList>
    </citation>
    <scope>NUCLEOTIDE SEQUENCE [LARGE SCALE GENOMIC DNA]</scope>
    <source>
        <strain evidence="2">cv. 10/8</strain>
        <tissue evidence="1">Leaf</tissue>
    </source>
</reference>
<evidence type="ECO:0000313" key="1">
    <source>
        <dbReference type="EMBL" id="MCI33587.1"/>
    </source>
</evidence>
<dbReference type="Proteomes" id="UP000265520">
    <property type="component" value="Unassembled WGS sequence"/>
</dbReference>
<dbReference type="AlphaFoldDB" id="A0A392RBL9"/>
<feature type="non-terminal residue" evidence="1">
    <location>
        <position position="1"/>
    </location>
</feature>
<keyword evidence="2" id="KW-1185">Reference proteome</keyword>
<name>A0A392RBL9_9FABA</name>
<organism evidence="1 2">
    <name type="scientific">Trifolium medium</name>
    <dbReference type="NCBI Taxonomy" id="97028"/>
    <lineage>
        <taxon>Eukaryota</taxon>
        <taxon>Viridiplantae</taxon>
        <taxon>Streptophyta</taxon>
        <taxon>Embryophyta</taxon>
        <taxon>Tracheophyta</taxon>
        <taxon>Spermatophyta</taxon>
        <taxon>Magnoliopsida</taxon>
        <taxon>eudicotyledons</taxon>
        <taxon>Gunneridae</taxon>
        <taxon>Pentapetalae</taxon>
        <taxon>rosids</taxon>
        <taxon>fabids</taxon>
        <taxon>Fabales</taxon>
        <taxon>Fabaceae</taxon>
        <taxon>Papilionoideae</taxon>
        <taxon>50 kb inversion clade</taxon>
        <taxon>NPAAA clade</taxon>
        <taxon>Hologalegina</taxon>
        <taxon>IRL clade</taxon>
        <taxon>Trifolieae</taxon>
        <taxon>Trifolium</taxon>
    </lineage>
</organism>
<protein>
    <submittedName>
        <fullName evidence="1">Uncharacterized protein</fullName>
    </submittedName>
</protein>
<comment type="caution">
    <text evidence="1">The sequence shown here is derived from an EMBL/GenBank/DDBJ whole genome shotgun (WGS) entry which is preliminary data.</text>
</comment>
<evidence type="ECO:0000313" key="2">
    <source>
        <dbReference type="Proteomes" id="UP000265520"/>
    </source>
</evidence>